<proteinExistence type="predicted"/>
<dbReference type="AlphaFoldDB" id="A0A8S3AAZ5"/>
<name>A0A8S3AAZ5_9BILA</name>
<dbReference type="Gene3D" id="1.10.238.10">
    <property type="entry name" value="EF-hand"/>
    <property type="match status" value="1"/>
</dbReference>
<evidence type="ECO:0000313" key="2">
    <source>
        <dbReference type="EMBL" id="CAF4706535.1"/>
    </source>
</evidence>
<comment type="caution">
    <text evidence="2">The sequence shown here is derived from an EMBL/GenBank/DDBJ whole genome shotgun (WGS) entry which is preliminary data.</text>
</comment>
<dbReference type="SUPFAM" id="SSF47473">
    <property type="entry name" value="EF-hand"/>
    <property type="match status" value="1"/>
</dbReference>
<feature type="domain" description="EF-hand" evidence="1">
    <location>
        <begin position="54"/>
        <end position="89"/>
    </location>
</feature>
<gene>
    <name evidence="2" type="ORF">BYL167_LOCUS44306</name>
</gene>
<protein>
    <recommendedName>
        <fullName evidence="1">EF-hand domain-containing protein</fullName>
    </recommendedName>
</protein>
<evidence type="ECO:0000259" key="1">
    <source>
        <dbReference type="PROSITE" id="PS50222"/>
    </source>
</evidence>
<reference evidence="2" key="1">
    <citation type="submission" date="2021-02" db="EMBL/GenBank/DDBJ databases">
        <authorList>
            <person name="Nowell W R."/>
        </authorList>
    </citation>
    <scope>NUCLEOTIDE SEQUENCE</scope>
</reference>
<evidence type="ECO:0000313" key="3">
    <source>
        <dbReference type="Proteomes" id="UP000681967"/>
    </source>
</evidence>
<dbReference type="EMBL" id="CAJOBH010119956">
    <property type="protein sequence ID" value="CAF4706535.1"/>
    <property type="molecule type" value="Genomic_DNA"/>
</dbReference>
<dbReference type="Proteomes" id="UP000681967">
    <property type="component" value="Unassembled WGS sequence"/>
</dbReference>
<accession>A0A8S3AAZ5</accession>
<organism evidence="2 3">
    <name type="scientific">Rotaria magnacalcarata</name>
    <dbReference type="NCBI Taxonomy" id="392030"/>
    <lineage>
        <taxon>Eukaryota</taxon>
        <taxon>Metazoa</taxon>
        <taxon>Spiralia</taxon>
        <taxon>Gnathifera</taxon>
        <taxon>Rotifera</taxon>
        <taxon>Eurotatoria</taxon>
        <taxon>Bdelloidea</taxon>
        <taxon>Philodinida</taxon>
        <taxon>Philodinidae</taxon>
        <taxon>Rotaria</taxon>
    </lineage>
</organism>
<dbReference type="InterPro" id="IPR011992">
    <property type="entry name" value="EF-hand-dom_pair"/>
</dbReference>
<dbReference type="PROSITE" id="PS50222">
    <property type="entry name" value="EF_HAND_2"/>
    <property type="match status" value="1"/>
</dbReference>
<sequence>MAVNHHTLHSEEMSHMTVNSHYDDDVKSFTPSIISRSSISTTRSGSTTTEVGSEQIDQIRDAFAVFDKEMTGSITTEQFSCMFKSTTDCILSRQVHGSLFRSNILLLQQSQE</sequence>
<dbReference type="GO" id="GO:0005509">
    <property type="term" value="F:calcium ion binding"/>
    <property type="evidence" value="ECO:0007669"/>
    <property type="project" value="InterPro"/>
</dbReference>
<dbReference type="InterPro" id="IPR002048">
    <property type="entry name" value="EF_hand_dom"/>
</dbReference>